<proteinExistence type="predicted"/>
<protein>
    <submittedName>
        <fullName evidence="1">14621_t:CDS:1</fullName>
    </submittedName>
</protein>
<accession>A0ACA9MA45</accession>
<dbReference type="Proteomes" id="UP000789525">
    <property type="component" value="Unassembled WGS sequence"/>
</dbReference>
<name>A0ACA9MA45_9GLOM</name>
<evidence type="ECO:0000313" key="1">
    <source>
        <dbReference type="EMBL" id="CAG8566123.1"/>
    </source>
</evidence>
<gene>
    <name evidence="1" type="ORF">ACOLOM_LOCUS5419</name>
</gene>
<dbReference type="EMBL" id="CAJVPT010009977">
    <property type="protein sequence ID" value="CAG8566123.1"/>
    <property type="molecule type" value="Genomic_DNA"/>
</dbReference>
<feature type="non-terminal residue" evidence="1">
    <location>
        <position position="924"/>
    </location>
</feature>
<evidence type="ECO:0000313" key="2">
    <source>
        <dbReference type="Proteomes" id="UP000789525"/>
    </source>
</evidence>
<comment type="caution">
    <text evidence="1">The sequence shown here is derived from an EMBL/GenBank/DDBJ whole genome shotgun (WGS) entry which is preliminary data.</text>
</comment>
<sequence length="924" mass="101555">MSLLEGFSYVALTASTTEKFDQCVEFYNSLGFQTISQGVVPKQDSWQKECYLHLFEERLANGNTLKISLSPDAGEKLPHEGNELWPEYASFAVVSKNLSGVESTLNSRNIHFRKYAYTEDGFLTTLPYESIHTEICVCDPLNNLIVFTNKPIPFSKNVYPVTPEGLKPVPAKEVIPLKSKGKRIGILTSGGDAPGMNAVVRSVVRVAISRGCEAYAIYDGYEGLVRGGGKIKKFGWADVRGYLPIGGTRIGTARCKEFRERSGRLAAAYNLVKNGIDALIVCGGDGSLTGADILRKEWPGLIEELVEDGKLTAEESSPYMNLTIVGLVGSIDNDMPSTDITIGAVTSLHRICESVDSISSTAISHSRAFVIEVMGRRCGWLALMAAISTGADFVFIPERPPPENWEDEMCKIVKRHRDLGKRKTIVIVAEGAIDLNLKPIKSDHIKELLVRIEIDTRVTTLGHTQRGGSPCAYDRNLATIQGVEAVNAVLEAKPDTPSPMIGVRENKITCESLINAVELTHQVKEAIDKQNFRRAMELRDPEFADNYEAYRATTLVDSKEMLVPEHQRLRIGIMHIGAPAAGMNQATRAAVRFALNRGHTPIAIYNGFKGLLQENVCELSWFDVHEWTSKGGSELGTNRTEPDYDIGMVAYQFQKQGFDALLIIGGFEAYDSLRVLHEAREHYPAFRIPMVCIPATISNNVPGTDFSLGSDTSLNAIVDSCDAIKQSASASRRRVFVVEVHGGHCGYLAVLSGLAVGATSTYIPEEGISLKTLQADVNHLRRRYGDDKKFTSSGRLILRNECVSETYTTDVIANIIETEGKGLFDSRTSVLGHIQQGGAASPLDRIRAIRLAVNPESASVIGIIGATVVFSSVVDLAKETDKKKRKSKRAWWIHLKGLVDLLSKWGYSEQEVETDDLYEAINKD</sequence>
<organism evidence="1 2">
    <name type="scientific">Acaulospora colombiana</name>
    <dbReference type="NCBI Taxonomy" id="27376"/>
    <lineage>
        <taxon>Eukaryota</taxon>
        <taxon>Fungi</taxon>
        <taxon>Fungi incertae sedis</taxon>
        <taxon>Mucoromycota</taxon>
        <taxon>Glomeromycotina</taxon>
        <taxon>Glomeromycetes</taxon>
        <taxon>Diversisporales</taxon>
        <taxon>Acaulosporaceae</taxon>
        <taxon>Acaulospora</taxon>
    </lineage>
</organism>
<keyword evidence="2" id="KW-1185">Reference proteome</keyword>
<reference evidence="1" key="1">
    <citation type="submission" date="2021-06" db="EMBL/GenBank/DDBJ databases">
        <authorList>
            <person name="Kallberg Y."/>
            <person name="Tangrot J."/>
            <person name="Rosling A."/>
        </authorList>
    </citation>
    <scope>NUCLEOTIDE SEQUENCE</scope>
    <source>
        <strain evidence="1">CL356</strain>
    </source>
</reference>